<feature type="region of interest" description="Disordered" evidence="8">
    <location>
        <begin position="83"/>
        <end position="124"/>
    </location>
</feature>
<organism evidence="10 11">
    <name type="scientific">Oryzias latipes</name>
    <name type="common">Japanese rice fish</name>
    <name type="synonym">Japanese killifish</name>
    <dbReference type="NCBI Taxonomy" id="8090"/>
    <lineage>
        <taxon>Eukaryota</taxon>
        <taxon>Metazoa</taxon>
        <taxon>Chordata</taxon>
        <taxon>Craniata</taxon>
        <taxon>Vertebrata</taxon>
        <taxon>Euteleostomi</taxon>
        <taxon>Actinopterygii</taxon>
        <taxon>Neopterygii</taxon>
        <taxon>Teleostei</taxon>
        <taxon>Neoteleostei</taxon>
        <taxon>Acanthomorphata</taxon>
        <taxon>Ovalentaria</taxon>
        <taxon>Atherinomorphae</taxon>
        <taxon>Beloniformes</taxon>
        <taxon>Adrianichthyidae</taxon>
        <taxon>Oryziinae</taxon>
        <taxon>Oryzias</taxon>
    </lineage>
</organism>
<evidence type="ECO:0000256" key="6">
    <source>
        <dbReference type="ARBA" id="ARBA00023242"/>
    </source>
</evidence>
<dbReference type="InterPro" id="IPR013087">
    <property type="entry name" value="Znf_C2H2_type"/>
</dbReference>
<reference evidence="10" key="2">
    <citation type="submission" date="2025-05" db="UniProtKB">
        <authorList>
            <consortium name="Ensembl"/>
        </authorList>
    </citation>
    <scope>IDENTIFICATION</scope>
    <source>
        <strain evidence="10">Hd-rR</strain>
    </source>
</reference>
<dbReference type="OrthoDB" id="6910977at2759"/>
<dbReference type="SUPFAM" id="SSF57667">
    <property type="entry name" value="beta-beta-alpha zinc fingers"/>
    <property type="match status" value="1"/>
</dbReference>
<dbReference type="STRING" id="8090.ENSORLP00000041435"/>
<keyword evidence="6" id="KW-0539">Nucleus</keyword>
<dbReference type="Ensembl" id="ENSORLT00000035862.1">
    <property type="protein sequence ID" value="ENSORLP00000041435.1"/>
    <property type="gene ID" value="ENSORLG00000023060.1"/>
</dbReference>
<proteinExistence type="predicted"/>
<keyword evidence="3" id="KW-0677">Repeat</keyword>
<dbReference type="InterPro" id="IPR036236">
    <property type="entry name" value="Znf_C2H2_sf"/>
</dbReference>
<gene>
    <name evidence="10" type="primary">LOC101172442</name>
</gene>
<evidence type="ECO:0000256" key="1">
    <source>
        <dbReference type="ARBA" id="ARBA00004123"/>
    </source>
</evidence>
<evidence type="ECO:0000256" key="4">
    <source>
        <dbReference type="ARBA" id="ARBA00022771"/>
    </source>
</evidence>
<evidence type="ECO:0000256" key="3">
    <source>
        <dbReference type="ARBA" id="ARBA00022737"/>
    </source>
</evidence>
<feature type="region of interest" description="Disordered" evidence="8">
    <location>
        <begin position="580"/>
        <end position="637"/>
    </location>
</feature>
<feature type="domain" description="C2H2-type" evidence="9">
    <location>
        <begin position="527"/>
        <end position="554"/>
    </location>
</feature>
<dbReference type="Proteomes" id="UP000001038">
    <property type="component" value="Chromosome 18"/>
</dbReference>
<dbReference type="GO" id="GO:0008270">
    <property type="term" value="F:zinc ion binding"/>
    <property type="evidence" value="ECO:0007669"/>
    <property type="project" value="UniProtKB-KW"/>
</dbReference>
<dbReference type="Ensembl" id="ENSORLT00000045634.1">
    <property type="protein sequence ID" value="ENSORLP00000031178.1"/>
    <property type="gene ID" value="ENSORLG00000023060.1"/>
</dbReference>
<dbReference type="PROSITE" id="PS50157">
    <property type="entry name" value="ZINC_FINGER_C2H2_2"/>
    <property type="match status" value="1"/>
</dbReference>
<name>A0A3B3HHG6_ORYLA</name>
<comment type="subcellular location">
    <subcellularLocation>
        <location evidence="1">Nucleus</location>
    </subcellularLocation>
</comment>
<dbReference type="SMART" id="SM00355">
    <property type="entry name" value="ZnF_C2H2"/>
    <property type="match status" value="5"/>
</dbReference>
<sequence length="683" mass="74037">MKRGSSVLQPPSDAAKRRSHPAGAHAKTRTTDAARAPSESALGTCAAGSSPFPAATSLFSPDVSTKMASDLLIRLSEATQKTCLFPGSGEDPGQQEEPGVALSPDGPGASPEPPSLTHTPDSSTAADTLASDLLRKLAERQEVSSHVLRVKEEEEPMEIGTMAENQQIKEDIPDSTLRTECQHLFTVKTEEDGLPGNGLADQCLLGSRMSGQYLLGLQTEDRLCGGSFQTGSKSQLDVSKANKSHVRMKVEDCSVFGARMDSHLPSGASMEEQLSVKATVAERPVSGPKTGNKFLHGAKMAAQLFSVAPTDEQLLFGAKMEDQCLRAVLWQDMSVNLASTLLHQLSERVGKSSSQQVGRMTPPTRNSAALKVTMEHFYPLKPLTSKDTPPETRTRPSRDPTMGCSYFFRCHMCGFETEDHALFQSHLTEHRQWEQSCFSLHCCVCGHSTNQEAEMRGHMETHLQGDAGDARSGVALPAPSSSALAVAVATQAEKTSSEHCCRICQRSFPGQQELQVHFQGHRQGNQYRCDRCGHLTRTANKLVEHVRVHTGERPFTCQLCPYSAKRRDSLRLHCKVKHGMHGNAADAPGDVHTHRSYAHTDSQRSNKHVQRLHTPSSAHTASSSSSSSPLQPALSDRTGWRDLSPLLPITTLISLKARSPSSSSSSFSSKHSFLSYLGLTASS</sequence>
<dbReference type="GO" id="GO:0000981">
    <property type="term" value="F:DNA-binding transcription factor activity, RNA polymerase II-specific"/>
    <property type="evidence" value="ECO:0000318"/>
    <property type="project" value="GO_Central"/>
</dbReference>
<dbReference type="PANTHER" id="PTHR24406">
    <property type="entry name" value="TRANSCRIPTIONAL REPRESSOR CTCFL-RELATED"/>
    <property type="match status" value="1"/>
</dbReference>
<keyword evidence="4 7" id="KW-0863">Zinc-finger</keyword>
<dbReference type="Gene3D" id="3.30.160.60">
    <property type="entry name" value="Classic Zinc Finger"/>
    <property type="match status" value="2"/>
</dbReference>
<evidence type="ECO:0000313" key="10">
    <source>
        <dbReference type="Ensembl" id="ENSORLP00000031178.1"/>
    </source>
</evidence>
<dbReference type="RefSeq" id="XP_023821850.1">
    <property type="nucleotide sequence ID" value="XM_023966082.1"/>
</dbReference>
<protein>
    <recommendedName>
        <fullName evidence="9">C2H2-type domain-containing protein</fullName>
    </recommendedName>
</protein>
<dbReference type="PROSITE" id="PS00028">
    <property type="entry name" value="ZINC_FINGER_C2H2_1"/>
    <property type="match status" value="1"/>
</dbReference>
<dbReference type="GO" id="GO:0006357">
    <property type="term" value="P:regulation of transcription by RNA polymerase II"/>
    <property type="evidence" value="ECO:0000318"/>
    <property type="project" value="GO_Central"/>
</dbReference>
<dbReference type="GeneID" id="101172442"/>
<feature type="compositionally biased region" description="Low complexity" evidence="8">
    <location>
        <begin position="613"/>
        <end position="629"/>
    </location>
</feature>
<dbReference type="GeneTree" id="ENSGT00940000156063"/>
<keyword evidence="5" id="KW-0862">Zinc</keyword>
<evidence type="ECO:0000313" key="11">
    <source>
        <dbReference type="Proteomes" id="UP000001038"/>
    </source>
</evidence>
<feature type="region of interest" description="Disordered" evidence="8">
    <location>
        <begin position="1"/>
        <end position="59"/>
    </location>
</feature>
<evidence type="ECO:0000259" key="9">
    <source>
        <dbReference type="PROSITE" id="PS50157"/>
    </source>
</evidence>
<evidence type="ECO:0000256" key="7">
    <source>
        <dbReference type="PROSITE-ProRule" id="PRU00042"/>
    </source>
</evidence>
<evidence type="ECO:0000256" key="8">
    <source>
        <dbReference type="SAM" id="MobiDB-lite"/>
    </source>
</evidence>
<reference evidence="10 11" key="1">
    <citation type="journal article" date="2007" name="Nature">
        <title>The medaka draft genome and insights into vertebrate genome evolution.</title>
        <authorList>
            <person name="Kasahara M."/>
            <person name="Naruse K."/>
            <person name="Sasaki S."/>
            <person name="Nakatani Y."/>
            <person name="Qu W."/>
            <person name="Ahsan B."/>
            <person name="Yamada T."/>
            <person name="Nagayasu Y."/>
            <person name="Doi K."/>
            <person name="Kasai Y."/>
            <person name="Jindo T."/>
            <person name="Kobayashi D."/>
            <person name="Shimada A."/>
            <person name="Toyoda A."/>
            <person name="Kuroki Y."/>
            <person name="Fujiyama A."/>
            <person name="Sasaki T."/>
            <person name="Shimizu A."/>
            <person name="Asakawa S."/>
            <person name="Shimizu N."/>
            <person name="Hashimoto S."/>
            <person name="Yang J."/>
            <person name="Lee Y."/>
            <person name="Matsushima K."/>
            <person name="Sugano S."/>
            <person name="Sakaizumi M."/>
            <person name="Narita T."/>
            <person name="Ohishi K."/>
            <person name="Haga S."/>
            <person name="Ohta F."/>
            <person name="Nomoto H."/>
            <person name="Nogata K."/>
            <person name="Morishita T."/>
            <person name="Endo T."/>
            <person name="Shin-I T."/>
            <person name="Takeda H."/>
            <person name="Morishita S."/>
            <person name="Kohara Y."/>
        </authorList>
    </citation>
    <scope>NUCLEOTIDE SEQUENCE [LARGE SCALE GENOMIC DNA]</scope>
    <source>
        <strain evidence="10 11">Hd-rR</strain>
    </source>
</reference>
<accession>A0A3B3HHG6</accession>
<keyword evidence="2" id="KW-0479">Metal-binding</keyword>
<evidence type="ECO:0000256" key="2">
    <source>
        <dbReference type="ARBA" id="ARBA00022723"/>
    </source>
</evidence>
<dbReference type="Bgee" id="ENSORLG00000023060">
    <property type="expression patterns" value="Expressed in testis and 3 other cell types or tissues"/>
</dbReference>
<dbReference type="InterPro" id="IPR050888">
    <property type="entry name" value="ZnF_C2H2-type_TF"/>
</dbReference>
<evidence type="ECO:0000256" key="5">
    <source>
        <dbReference type="ARBA" id="ARBA00022833"/>
    </source>
</evidence>
<keyword evidence="11" id="KW-1185">Reference proteome</keyword>
<dbReference type="KEGG" id="ola:101172442"/>
<dbReference type="GO" id="GO:0005634">
    <property type="term" value="C:nucleus"/>
    <property type="evidence" value="ECO:0007669"/>
    <property type="project" value="UniProtKB-SubCell"/>
</dbReference>
<dbReference type="RefSeq" id="XP_023821851.1">
    <property type="nucleotide sequence ID" value="XM_023966083.1"/>
</dbReference>
<dbReference type="AlphaFoldDB" id="A0A3B3HHG6"/>